<feature type="region of interest" description="Disordered" evidence="1">
    <location>
        <begin position="266"/>
        <end position="295"/>
    </location>
</feature>
<evidence type="ECO:0000259" key="2">
    <source>
        <dbReference type="Pfam" id="PF08588"/>
    </source>
</evidence>
<dbReference type="EMBL" id="CCYA01000243">
    <property type="protein sequence ID" value="CEH14428.1"/>
    <property type="molecule type" value="Genomic_DNA"/>
</dbReference>
<feature type="region of interest" description="Disordered" evidence="1">
    <location>
        <begin position="398"/>
        <end position="418"/>
    </location>
</feature>
<keyword evidence="4" id="KW-1185">Reference proteome</keyword>
<dbReference type="InterPro" id="IPR013897">
    <property type="entry name" value="Duc1"/>
</dbReference>
<feature type="compositionally biased region" description="Polar residues" evidence="1">
    <location>
        <begin position="270"/>
        <end position="295"/>
    </location>
</feature>
<feature type="compositionally biased region" description="Acidic residues" evidence="1">
    <location>
        <begin position="181"/>
        <end position="190"/>
    </location>
</feature>
<feature type="region of interest" description="Disordered" evidence="1">
    <location>
        <begin position="157"/>
        <end position="206"/>
    </location>
</feature>
<evidence type="ECO:0000256" key="1">
    <source>
        <dbReference type="SAM" id="MobiDB-lite"/>
    </source>
</evidence>
<evidence type="ECO:0000313" key="3">
    <source>
        <dbReference type="EMBL" id="CEH14428.1"/>
    </source>
</evidence>
<dbReference type="Pfam" id="PF08588">
    <property type="entry name" value="Duc1"/>
    <property type="match status" value="2"/>
</dbReference>
<organism evidence="3 4">
    <name type="scientific">Ceraceosorus bombacis</name>
    <dbReference type="NCBI Taxonomy" id="401625"/>
    <lineage>
        <taxon>Eukaryota</taxon>
        <taxon>Fungi</taxon>
        <taxon>Dikarya</taxon>
        <taxon>Basidiomycota</taxon>
        <taxon>Ustilaginomycotina</taxon>
        <taxon>Exobasidiomycetes</taxon>
        <taxon>Ceraceosorales</taxon>
        <taxon>Ceraceosoraceae</taxon>
        <taxon>Ceraceosorus</taxon>
    </lineage>
</organism>
<feature type="region of interest" description="Disordered" evidence="1">
    <location>
        <begin position="339"/>
        <end position="364"/>
    </location>
</feature>
<proteinExistence type="predicted"/>
<dbReference type="PANTHER" id="PTHR34826">
    <property type="entry name" value="UPF0590 PROTEIN C409.17C"/>
    <property type="match status" value="1"/>
</dbReference>
<reference evidence="3 4" key="1">
    <citation type="submission" date="2014-09" db="EMBL/GenBank/DDBJ databases">
        <authorList>
            <person name="Magalhaes I.L.F."/>
            <person name="Oliveira U."/>
            <person name="Santos F.R."/>
            <person name="Vidigal T.H.D.A."/>
            <person name="Brescovit A.D."/>
            <person name="Santos A.J."/>
        </authorList>
    </citation>
    <scope>NUCLEOTIDE SEQUENCE [LARGE SCALE GENOMIC DNA]</scope>
</reference>
<feature type="domain" description="Domain of unknown function at the cortex 1" evidence="2">
    <location>
        <begin position="416"/>
        <end position="535"/>
    </location>
</feature>
<dbReference type="OrthoDB" id="2119945at2759"/>
<dbReference type="Proteomes" id="UP000054845">
    <property type="component" value="Unassembled WGS sequence"/>
</dbReference>
<feature type="domain" description="Domain of unknown function at the cortex 1" evidence="2">
    <location>
        <begin position="3"/>
        <end position="181"/>
    </location>
</feature>
<dbReference type="PANTHER" id="PTHR34826:SF1">
    <property type="entry name" value="UPF0590 PROTEIN C594.01"/>
    <property type="match status" value="1"/>
</dbReference>
<accession>A0A0P1BEU4</accession>
<feature type="compositionally biased region" description="Low complexity" evidence="1">
    <location>
        <begin position="158"/>
        <end position="180"/>
    </location>
</feature>
<sequence length="536" mass="59287">MPRLEVKVGPDRFHMEACRVNDFQAPHEIDTEHFCGRVLVRIKDAPGAKEGEAGREYFRDRSRRFCIQIEGRFKKAWGGDEVVFGSDFDKFVDFPRAPFNAGMRVAKIIDPCTYYEEQPPSKRPYIMSPAVACFNTLCAWPAPHRANDAVVVLRHTSRGSSGSNSGTAPSSPALGSAALPDAEEVDEDVVPQESLSPTVPGEEKKKKKTGWFGFGVAKEQRIRRKYWQFVGFRQDPRVRALLEAHHAQIRTQPPSRPNSPAISEIKRANSVASSSSGPAEIQQGHTASHPTISRLGTFTRKAASKALEKIPGVGDDEPTTPPAGAVRAPDEVEAAELELPPSASQPQVGDGQGGSSEGQAAEMPPLARITTAVRKEATAAAETDGLRDGDFDVASEHIGRRTSLKKPKSTNEASSDWQSKLDDKLGSWRWSEAQVDMIEDNAFMFTHKSIPVPSRRKHFAKLEHRQSFVFDPDVVYGMSFFTDAFDFNTFALGLGPVSLNLKRFFEEMPIRYTLRAQTRENVEEPVFATISFQLVD</sequence>
<protein>
    <recommendedName>
        <fullName evidence="2">Domain of unknown function at the cortex 1 domain-containing protein</fullName>
    </recommendedName>
</protein>
<evidence type="ECO:0000313" key="4">
    <source>
        <dbReference type="Proteomes" id="UP000054845"/>
    </source>
</evidence>
<dbReference type="AlphaFoldDB" id="A0A0P1BEU4"/>
<name>A0A0P1BEU4_9BASI</name>